<reference evidence="6 7" key="1">
    <citation type="submission" date="2018-12" db="EMBL/GenBank/DDBJ databases">
        <title>Complete genome sequencing of Tabrizicola sp. K13M18.</title>
        <authorList>
            <person name="Bae J.-W."/>
        </authorList>
    </citation>
    <scope>NUCLEOTIDE SEQUENCE [LARGE SCALE GENOMIC DNA]</scope>
    <source>
        <strain evidence="6 7">K13M18</strain>
    </source>
</reference>
<dbReference type="InterPro" id="IPR036390">
    <property type="entry name" value="WH_DNA-bd_sf"/>
</dbReference>
<dbReference type="InterPro" id="IPR058163">
    <property type="entry name" value="LysR-type_TF_proteobact-type"/>
</dbReference>
<dbReference type="RefSeq" id="WP_125325617.1">
    <property type="nucleotide sequence ID" value="NZ_CP034328.1"/>
</dbReference>
<comment type="similarity">
    <text evidence="1">Belongs to the LysR transcriptional regulatory family.</text>
</comment>
<feature type="domain" description="HTH lysR-type" evidence="5">
    <location>
        <begin position="9"/>
        <end position="66"/>
    </location>
</feature>
<dbReference type="InterPro" id="IPR005119">
    <property type="entry name" value="LysR_subst-bd"/>
</dbReference>
<keyword evidence="2" id="KW-0805">Transcription regulation</keyword>
<sequence length="291" mass="31963">MTIDWRSLPSLTALRAFAATAELRSFSQAARALSVTHAAVAQQVRGLEDHFGKSLVQRDGRGVSLTADGEQLAQALGEGFLTLQRGVEALRAGEVDQPVRVTLTAGFAAQWLMPRLRDFWEKYPDIGLSLHPDNRVVDLHRERMDLAIRYGDGDWPGVEATYLASARLVIAGAPSLIGGKETLSVEEMIEMDWILSRNWPEQDNYLRHLGIDPANLSATDFPGEELAIAGARQGLGLVVESMALIEADVTEGRLRVVHESEDKLPAYFVVTLPGPQRAAARAFLKWLRSQA</sequence>
<dbReference type="SUPFAM" id="SSF46785">
    <property type="entry name" value="Winged helix' DNA-binding domain"/>
    <property type="match status" value="1"/>
</dbReference>
<dbReference type="PRINTS" id="PR00039">
    <property type="entry name" value="HTHLYSR"/>
</dbReference>
<protein>
    <submittedName>
        <fullName evidence="6">LysR family transcriptional regulator</fullName>
    </submittedName>
</protein>
<evidence type="ECO:0000256" key="3">
    <source>
        <dbReference type="ARBA" id="ARBA00023125"/>
    </source>
</evidence>
<dbReference type="SUPFAM" id="SSF53850">
    <property type="entry name" value="Periplasmic binding protein-like II"/>
    <property type="match status" value="1"/>
</dbReference>
<gene>
    <name evidence="6" type="ORF">EI545_11555</name>
</gene>
<dbReference type="Proteomes" id="UP000282002">
    <property type="component" value="Chromosome"/>
</dbReference>
<dbReference type="PROSITE" id="PS50931">
    <property type="entry name" value="HTH_LYSR"/>
    <property type="match status" value="1"/>
</dbReference>
<name>A0A3S8U6W2_9RHOB</name>
<dbReference type="Gene3D" id="3.40.190.10">
    <property type="entry name" value="Periplasmic binding protein-like II"/>
    <property type="match status" value="2"/>
</dbReference>
<dbReference type="Pfam" id="PF03466">
    <property type="entry name" value="LysR_substrate"/>
    <property type="match status" value="1"/>
</dbReference>
<dbReference type="PANTHER" id="PTHR30537">
    <property type="entry name" value="HTH-TYPE TRANSCRIPTIONAL REGULATOR"/>
    <property type="match status" value="1"/>
</dbReference>
<organism evidence="6 7">
    <name type="scientific">Tabrizicola piscis</name>
    <dbReference type="NCBI Taxonomy" id="2494374"/>
    <lineage>
        <taxon>Bacteria</taxon>
        <taxon>Pseudomonadati</taxon>
        <taxon>Pseudomonadota</taxon>
        <taxon>Alphaproteobacteria</taxon>
        <taxon>Rhodobacterales</taxon>
        <taxon>Paracoccaceae</taxon>
        <taxon>Tabrizicola</taxon>
    </lineage>
</organism>
<dbReference type="InterPro" id="IPR000847">
    <property type="entry name" value="LysR_HTH_N"/>
</dbReference>
<dbReference type="GO" id="GO:0003700">
    <property type="term" value="F:DNA-binding transcription factor activity"/>
    <property type="evidence" value="ECO:0007669"/>
    <property type="project" value="InterPro"/>
</dbReference>
<dbReference type="AlphaFoldDB" id="A0A3S8U6W2"/>
<dbReference type="InterPro" id="IPR036388">
    <property type="entry name" value="WH-like_DNA-bd_sf"/>
</dbReference>
<dbReference type="OrthoDB" id="7328368at2"/>
<evidence type="ECO:0000313" key="6">
    <source>
        <dbReference type="EMBL" id="AZL59422.1"/>
    </source>
</evidence>
<dbReference type="EMBL" id="CP034328">
    <property type="protein sequence ID" value="AZL59422.1"/>
    <property type="molecule type" value="Genomic_DNA"/>
</dbReference>
<evidence type="ECO:0000256" key="4">
    <source>
        <dbReference type="ARBA" id="ARBA00023163"/>
    </source>
</evidence>
<evidence type="ECO:0000256" key="1">
    <source>
        <dbReference type="ARBA" id="ARBA00009437"/>
    </source>
</evidence>
<keyword evidence="3" id="KW-0238">DNA-binding</keyword>
<accession>A0A3S8U6W2</accession>
<dbReference type="GO" id="GO:0006351">
    <property type="term" value="P:DNA-templated transcription"/>
    <property type="evidence" value="ECO:0007669"/>
    <property type="project" value="TreeGrafter"/>
</dbReference>
<evidence type="ECO:0000259" key="5">
    <source>
        <dbReference type="PROSITE" id="PS50931"/>
    </source>
</evidence>
<evidence type="ECO:0000313" key="7">
    <source>
        <dbReference type="Proteomes" id="UP000282002"/>
    </source>
</evidence>
<dbReference type="Pfam" id="PF00126">
    <property type="entry name" value="HTH_1"/>
    <property type="match status" value="1"/>
</dbReference>
<proteinExistence type="inferred from homology"/>
<dbReference type="GO" id="GO:0043565">
    <property type="term" value="F:sequence-specific DNA binding"/>
    <property type="evidence" value="ECO:0007669"/>
    <property type="project" value="TreeGrafter"/>
</dbReference>
<keyword evidence="7" id="KW-1185">Reference proteome</keyword>
<evidence type="ECO:0000256" key="2">
    <source>
        <dbReference type="ARBA" id="ARBA00023015"/>
    </source>
</evidence>
<keyword evidence="4" id="KW-0804">Transcription</keyword>
<dbReference type="Gene3D" id="1.10.10.10">
    <property type="entry name" value="Winged helix-like DNA-binding domain superfamily/Winged helix DNA-binding domain"/>
    <property type="match status" value="1"/>
</dbReference>
<dbReference type="PANTHER" id="PTHR30537:SF26">
    <property type="entry name" value="GLYCINE CLEAVAGE SYSTEM TRANSCRIPTIONAL ACTIVATOR"/>
    <property type="match status" value="1"/>
</dbReference>
<dbReference type="KEGG" id="taw:EI545_11555"/>